<dbReference type="PIRSF" id="PIRSF001435">
    <property type="entry name" value="Nth"/>
    <property type="match status" value="1"/>
</dbReference>
<keyword evidence="3" id="KW-0479">Metal-binding</keyword>
<dbReference type="Gene3D" id="1.10.340.30">
    <property type="entry name" value="Hypothetical protein, domain 2"/>
    <property type="match status" value="1"/>
</dbReference>
<keyword evidence="5" id="KW-0411">Iron-sulfur</keyword>
<keyword evidence="7" id="KW-0378">Hydrolase</keyword>
<keyword evidence="2" id="KW-0004">4Fe-4S</keyword>
<feature type="domain" description="HhH-GPD" evidence="6">
    <location>
        <begin position="38"/>
        <end position="195"/>
    </location>
</feature>
<evidence type="ECO:0000313" key="7">
    <source>
        <dbReference type="EMBL" id="MEX0469064.1"/>
    </source>
</evidence>
<dbReference type="SMART" id="SM00478">
    <property type="entry name" value="ENDO3c"/>
    <property type="match status" value="1"/>
</dbReference>
<dbReference type="EMBL" id="JBAKFM010000002">
    <property type="protein sequence ID" value="MEX0469064.1"/>
    <property type="molecule type" value="Genomic_DNA"/>
</dbReference>
<organism evidence="7 8">
    <name type="scientific">Spiribacter pallidus</name>
    <dbReference type="NCBI Taxonomy" id="1987936"/>
    <lineage>
        <taxon>Bacteria</taxon>
        <taxon>Pseudomonadati</taxon>
        <taxon>Pseudomonadota</taxon>
        <taxon>Gammaproteobacteria</taxon>
        <taxon>Chromatiales</taxon>
        <taxon>Ectothiorhodospiraceae</taxon>
        <taxon>Spiribacter</taxon>
    </lineage>
</organism>
<sequence>MAKDAVHKAHQRLRAHFGERQQWWPAQTAFEVLVGAVLTQNTAWTNVERAMARLLERDWLSAPAIIEAPEAALAECLRPSGYYNVKARRLRAACERWIELGEENGLRAMAPEAAREALLAVNGLGPESVDDVLLYGLQQPVFVVDAYTHRIFHRMGLAPARYHYHRLQAFFHERLPADARLFGEYHALIIELGKGFCRPRQPRCSACPLQSICQTGRSVT</sequence>
<comment type="cofactor">
    <cofactor evidence="1">
        <name>[4Fe-4S] cluster</name>
        <dbReference type="ChEBI" id="CHEBI:49883"/>
    </cofactor>
</comment>
<dbReference type="CDD" id="cd00056">
    <property type="entry name" value="ENDO3c"/>
    <property type="match status" value="1"/>
</dbReference>
<proteinExistence type="predicted"/>
<dbReference type="InterPro" id="IPR011257">
    <property type="entry name" value="DNA_glycosylase"/>
</dbReference>
<evidence type="ECO:0000313" key="8">
    <source>
        <dbReference type="Proteomes" id="UP001556709"/>
    </source>
</evidence>
<keyword evidence="8" id="KW-1185">Reference proteome</keyword>
<evidence type="ECO:0000256" key="5">
    <source>
        <dbReference type="ARBA" id="ARBA00023014"/>
    </source>
</evidence>
<dbReference type="GO" id="GO:0004519">
    <property type="term" value="F:endonuclease activity"/>
    <property type="evidence" value="ECO:0007669"/>
    <property type="project" value="UniProtKB-KW"/>
</dbReference>
<evidence type="ECO:0000256" key="4">
    <source>
        <dbReference type="ARBA" id="ARBA00023004"/>
    </source>
</evidence>
<evidence type="ECO:0000256" key="2">
    <source>
        <dbReference type="ARBA" id="ARBA00022485"/>
    </source>
</evidence>
<dbReference type="PANTHER" id="PTHR10359">
    <property type="entry name" value="A/G-SPECIFIC ADENINE GLYCOSYLASE/ENDONUCLEASE III"/>
    <property type="match status" value="1"/>
</dbReference>
<dbReference type="Pfam" id="PF00730">
    <property type="entry name" value="HhH-GPD"/>
    <property type="match status" value="1"/>
</dbReference>
<reference evidence="7 8" key="1">
    <citation type="submission" date="2024-02" db="EMBL/GenBank/DDBJ databases">
        <title>New especies of Spiribacter isolated from saline water.</title>
        <authorList>
            <person name="Leon M.J."/>
            <person name="De La Haba R."/>
            <person name="Sanchez-Porro C."/>
            <person name="Ventosa A."/>
        </authorList>
    </citation>
    <scope>NUCLEOTIDE SEQUENCE [LARGE SCALE GENOMIC DNA]</scope>
    <source>
        <strain evidence="8">ag22IC6-390</strain>
    </source>
</reference>
<dbReference type="PANTHER" id="PTHR10359:SF19">
    <property type="entry name" value="DNA REPAIR GLYCOSYLASE MJ1434-RELATED"/>
    <property type="match status" value="1"/>
</dbReference>
<dbReference type="Gene3D" id="1.10.1670.10">
    <property type="entry name" value="Helix-hairpin-Helix base-excision DNA repair enzymes (C-terminal)"/>
    <property type="match status" value="1"/>
</dbReference>
<keyword evidence="4" id="KW-0408">Iron</keyword>
<dbReference type="SUPFAM" id="SSF48150">
    <property type="entry name" value="DNA-glycosylase"/>
    <property type="match status" value="1"/>
</dbReference>
<evidence type="ECO:0000256" key="1">
    <source>
        <dbReference type="ARBA" id="ARBA00001966"/>
    </source>
</evidence>
<name>A0ABV3TBQ6_9GAMM</name>
<dbReference type="RefSeq" id="WP_367958707.1">
    <property type="nucleotide sequence ID" value="NZ_JBAKFK010000002.1"/>
</dbReference>
<evidence type="ECO:0000256" key="3">
    <source>
        <dbReference type="ARBA" id="ARBA00022723"/>
    </source>
</evidence>
<accession>A0ABV3TBQ6</accession>
<gene>
    <name evidence="7" type="ORF">V6X73_04925</name>
</gene>
<keyword evidence="7" id="KW-0255">Endonuclease</keyword>
<dbReference type="SMART" id="SM00525">
    <property type="entry name" value="FES"/>
    <property type="match status" value="1"/>
</dbReference>
<dbReference type="InterPro" id="IPR003651">
    <property type="entry name" value="Endonuclease3_FeS-loop_motif"/>
</dbReference>
<keyword evidence="7" id="KW-0540">Nuclease</keyword>
<comment type="caution">
    <text evidence="7">The sequence shown here is derived from an EMBL/GenBank/DDBJ whole genome shotgun (WGS) entry which is preliminary data.</text>
</comment>
<evidence type="ECO:0000259" key="6">
    <source>
        <dbReference type="SMART" id="SM00478"/>
    </source>
</evidence>
<dbReference type="InterPro" id="IPR023170">
    <property type="entry name" value="HhH_base_excis_C"/>
</dbReference>
<dbReference type="Proteomes" id="UP001556709">
    <property type="component" value="Unassembled WGS sequence"/>
</dbReference>
<dbReference type="InterPro" id="IPR003265">
    <property type="entry name" value="HhH-GPD_domain"/>
</dbReference>
<protein>
    <submittedName>
        <fullName evidence="7">Endonuclease</fullName>
    </submittedName>
</protein>